<dbReference type="HOGENOM" id="CLU_037628_6_0_6"/>
<dbReference type="RefSeq" id="WP_011497039.1">
    <property type="nucleotide sequence ID" value="NC_007954.1"/>
</dbReference>
<keyword evidence="1" id="KW-0805">Transcription regulation</keyword>
<dbReference type="PANTHER" id="PTHR30146">
    <property type="entry name" value="LACI-RELATED TRANSCRIPTIONAL REPRESSOR"/>
    <property type="match status" value="1"/>
</dbReference>
<accession>Q12KY8</accession>
<dbReference type="Gene3D" id="3.40.50.2300">
    <property type="match status" value="2"/>
</dbReference>
<dbReference type="GO" id="GO:0003700">
    <property type="term" value="F:DNA-binding transcription factor activity"/>
    <property type="evidence" value="ECO:0007669"/>
    <property type="project" value="TreeGrafter"/>
</dbReference>
<dbReference type="EMBL" id="CP000302">
    <property type="protein sequence ID" value="ABE55888.1"/>
    <property type="molecule type" value="Genomic_DNA"/>
</dbReference>
<dbReference type="InterPro" id="IPR046335">
    <property type="entry name" value="LacI/GalR-like_sensor"/>
</dbReference>
<gene>
    <name evidence="5" type="ordered locus">Sden_2609</name>
</gene>
<dbReference type="Pfam" id="PF13377">
    <property type="entry name" value="Peripla_BP_3"/>
    <property type="match status" value="1"/>
</dbReference>
<dbReference type="CDD" id="cd01392">
    <property type="entry name" value="HTH_LacI"/>
    <property type="match status" value="1"/>
</dbReference>
<dbReference type="InterPro" id="IPR028082">
    <property type="entry name" value="Peripla_BP_I"/>
</dbReference>
<dbReference type="eggNOG" id="COG1609">
    <property type="taxonomic scope" value="Bacteria"/>
</dbReference>
<dbReference type="Pfam" id="PF00356">
    <property type="entry name" value="LacI"/>
    <property type="match status" value="1"/>
</dbReference>
<proteinExistence type="predicted"/>
<dbReference type="GO" id="GO:0000976">
    <property type="term" value="F:transcription cis-regulatory region binding"/>
    <property type="evidence" value="ECO:0007669"/>
    <property type="project" value="TreeGrafter"/>
</dbReference>
<dbReference type="KEGG" id="sdn:Sden_2609"/>
<dbReference type="AlphaFoldDB" id="Q12KY8"/>
<organism evidence="5 6">
    <name type="scientific">Shewanella denitrificans (strain OS217 / ATCC BAA-1090 / DSM 15013)</name>
    <dbReference type="NCBI Taxonomy" id="318161"/>
    <lineage>
        <taxon>Bacteria</taxon>
        <taxon>Pseudomonadati</taxon>
        <taxon>Pseudomonadota</taxon>
        <taxon>Gammaproteobacteria</taxon>
        <taxon>Alteromonadales</taxon>
        <taxon>Shewanellaceae</taxon>
        <taxon>Shewanella</taxon>
    </lineage>
</organism>
<dbReference type="PROSITE" id="PS50932">
    <property type="entry name" value="HTH_LACI_2"/>
    <property type="match status" value="1"/>
</dbReference>
<keyword evidence="6" id="KW-1185">Reference proteome</keyword>
<feature type="domain" description="HTH lacI-type" evidence="4">
    <location>
        <begin position="2"/>
        <end position="56"/>
    </location>
</feature>
<evidence type="ECO:0000313" key="6">
    <source>
        <dbReference type="Proteomes" id="UP000001982"/>
    </source>
</evidence>
<evidence type="ECO:0000256" key="3">
    <source>
        <dbReference type="ARBA" id="ARBA00023163"/>
    </source>
</evidence>
<keyword evidence="3" id="KW-0804">Transcription</keyword>
<evidence type="ECO:0000313" key="5">
    <source>
        <dbReference type="EMBL" id="ABE55888.1"/>
    </source>
</evidence>
<reference evidence="5 6" key="1">
    <citation type="submission" date="2006-03" db="EMBL/GenBank/DDBJ databases">
        <title>Complete sequence of Shewanella denitrificans OS217.</title>
        <authorList>
            <consortium name="US DOE Joint Genome Institute"/>
            <person name="Copeland A."/>
            <person name="Lucas S."/>
            <person name="Lapidus A."/>
            <person name="Barry K."/>
            <person name="Detter J.C."/>
            <person name="Glavina del Rio T."/>
            <person name="Hammon N."/>
            <person name="Israni S."/>
            <person name="Dalin E."/>
            <person name="Tice H."/>
            <person name="Pitluck S."/>
            <person name="Brettin T."/>
            <person name="Bruce D."/>
            <person name="Han C."/>
            <person name="Tapia R."/>
            <person name="Gilna P."/>
            <person name="Kiss H."/>
            <person name="Schmutz J."/>
            <person name="Larimer F."/>
            <person name="Land M."/>
            <person name="Hauser L."/>
            <person name="Kyrpides N."/>
            <person name="Lykidis A."/>
            <person name="Richardson P."/>
        </authorList>
    </citation>
    <scope>NUCLEOTIDE SEQUENCE [LARGE SCALE GENOMIC DNA]</scope>
    <source>
        <strain evidence="6">OS217 / ATCC BAA-1090 / DSM 15013</strain>
    </source>
</reference>
<dbReference type="CDD" id="cd06270">
    <property type="entry name" value="PBP1_GalS-like"/>
    <property type="match status" value="1"/>
</dbReference>
<dbReference type="OrthoDB" id="9798934at2"/>
<dbReference type="SUPFAM" id="SSF53822">
    <property type="entry name" value="Periplasmic binding protein-like I"/>
    <property type="match status" value="1"/>
</dbReference>
<name>Q12KY8_SHEDO</name>
<dbReference type="InterPro" id="IPR010982">
    <property type="entry name" value="Lambda_DNA-bd_dom_sf"/>
</dbReference>
<dbReference type="SMART" id="SM00354">
    <property type="entry name" value="HTH_LACI"/>
    <property type="match status" value="1"/>
</dbReference>
<dbReference type="STRING" id="318161.Sden_2609"/>
<evidence type="ECO:0000256" key="2">
    <source>
        <dbReference type="ARBA" id="ARBA00023125"/>
    </source>
</evidence>
<keyword evidence="2" id="KW-0238">DNA-binding</keyword>
<evidence type="ECO:0000256" key="1">
    <source>
        <dbReference type="ARBA" id="ARBA00023015"/>
    </source>
</evidence>
<dbReference type="Gene3D" id="1.10.260.40">
    <property type="entry name" value="lambda repressor-like DNA-binding domains"/>
    <property type="match status" value="1"/>
</dbReference>
<dbReference type="SUPFAM" id="SSF47413">
    <property type="entry name" value="lambda repressor-like DNA-binding domains"/>
    <property type="match status" value="1"/>
</dbReference>
<dbReference type="Proteomes" id="UP000001982">
    <property type="component" value="Chromosome"/>
</dbReference>
<evidence type="ECO:0000259" key="4">
    <source>
        <dbReference type="PROSITE" id="PS50932"/>
    </source>
</evidence>
<dbReference type="InterPro" id="IPR000843">
    <property type="entry name" value="HTH_LacI"/>
</dbReference>
<protein>
    <submittedName>
        <fullName evidence="5">Transcriptional regulator, LacI family</fullName>
    </submittedName>
</protein>
<dbReference type="PANTHER" id="PTHR30146:SF109">
    <property type="entry name" value="HTH-TYPE TRANSCRIPTIONAL REGULATOR GALS"/>
    <property type="match status" value="1"/>
</dbReference>
<sequence length="342" mass="37492">MATIYDVSIMAGVSLATVSRVMNNNTKVSDKTKQKVLDAMQALGYRPNTIAQSLASNRSNSVGVLVSQLDGPFYGPMMTEIETALRSANKHVIIASGHSDEKQEKEGVEFLMSRGCDALILDVEAVSDQYLIELSQGSTPVVFINRYIDAIKERCVYLENEMGGYLATQHILSLGHKALAYISGPLFKLDARDRLQGHKRALAEFNIAFDPELCVESNFREFGGSDAMEHLLSLNKPITAVVCANDQMASGAISVCLARGLRVPDDISFIGYDNIPFPQYISPKLSTVSNPINEMGKMAARWVLQQVYNDKNVVVESSFQPELFIRDSSQALALSNVNANTP</sequence>